<proteinExistence type="predicted"/>
<reference evidence="2 3" key="1">
    <citation type="journal article" date="2019" name="Int. J. Syst. Evol. Microbiol.">
        <title>The Global Catalogue of Microorganisms (GCM) 10K type strain sequencing project: providing services to taxonomists for standard genome sequencing and annotation.</title>
        <authorList>
            <consortium name="The Broad Institute Genomics Platform"/>
            <consortium name="The Broad Institute Genome Sequencing Center for Infectious Disease"/>
            <person name="Wu L."/>
            <person name="Ma J."/>
        </authorList>
    </citation>
    <scope>NUCLEOTIDE SEQUENCE [LARGE SCALE GENOMIC DNA]</scope>
    <source>
        <strain evidence="2 3">JCM 6305</strain>
    </source>
</reference>
<evidence type="ECO:0000313" key="2">
    <source>
        <dbReference type="EMBL" id="GAA2445110.1"/>
    </source>
</evidence>
<accession>A0ABN3K0F2</accession>
<organism evidence="2 3">
    <name type="scientific">Streptomyces macrosporus</name>
    <dbReference type="NCBI Taxonomy" id="44032"/>
    <lineage>
        <taxon>Bacteria</taxon>
        <taxon>Bacillati</taxon>
        <taxon>Actinomycetota</taxon>
        <taxon>Actinomycetes</taxon>
        <taxon>Kitasatosporales</taxon>
        <taxon>Streptomycetaceae</taxon>
        <taxon>Streptomyces</taxon>
    </lineage>
</organism>
<dbReference type="Proteomes" id="UP001501638">
    <property type="component" value="Unassembled WGS sequence"/>
</dbReference>
<protein>
    <submittedName>
        <fullName evidence="2">Uncharacterized protein</fullName>
    </submittedName>
</protein>
<evidence type="ECO:0000313" key="3">
    <source>
        <dbReference type="Proteomes" id="UP001501638"/>
    </source>
</evidence>
<gene>
    <name evidence="2" type="ORF">GCM10010405_30660</name>
</gene>
<feature type="region of interest" description="Disordered" evidence="1">
    <location>
        <begin position="25"/>
        <end position="59"/>
    </location>
</feature>
<evidence type="ECO:0000256" key="1">
    <source>
        <dbReference type="SAM" id="MobiDB-lite"/>
    </source>
</evidence>
<dbReference type="EMBL" id="BAAASZ010000022">
    <property type="protein sequence ID" value="GAA2445110.1"/>
    <property type="molecule type" value="Genomic_DNA"/>
</dbReference>
<keyword evidence="3" id="KW-1185">Reference proteome</keyword>
<name>A0ABN3K0F2_9ACTN</name>
<sequence length="442" mass="46799">MLMLEEITTTGAHVVLRRIEAAADTARRTASASDGRPGPENGATMSAPKDTSGAMDSAPTDRVIEQVEVCDATWSLRADLTRARNVLAVVPTTGWHLAGDPRPALRALMRQGVVAVAVAAPGAGPISDTLLRAARSMGLPLLTPTAPCTAPEHQTRILRVLAAALRTHAEQRGQLLGLAGRLYQQGEGPGPLLHWLGVQTSSQVTVITGRHTWGDLAQHARLLDDIMAGQIHSAAFQTGTRHVQLHGIGTTPRQVLAAVRDTPWPRPAGELIAQAAGQVALLQHPQILKTQAGRLQRTETTVRISVLQHLMTGETVRAARAAEPLLPGLLTADGCQVGVLECAPTEDRTAVATACEAELGPSALIVLCPAEARPGRALGVSRPVAWTHTSCGYGAAIQALARAREEEIPVCVTTEPRRWRITSPRPPAPGPPSCWHRCAPTK</sequence>
<comment type="caution">
    <text evidence="2">The sequence shown here is derived from an EMBL/GenBank/DDBJ whole genome shotgun (WGS) entry which is preliminary data.</text>
</comment>